<gene>
    <name evidence="2" type="ORF">Esi_0135_0005</name>
</gene>
<proteinExistence type="predicted"/>
<feature type="compositionally biased region" description="Polar residues" evidence="1">
    <location>
        <begin position="891"/>
        <end position="903"/>
    </location>
</feature>
<feature type="region of interest" description="Disordered" evidence="1">
    <location>
        <begin position="346"/>
        <end position="371"/>
    </location>
</feature>
<feature type="compositionally biased region" description="Basic and acidic residues" evidence="1">
    <location>
        <begin position="981"/>
        <end position="1017"/>
    </location>
</feature>
<feature type="region of interest" description="Disordered" evidence="1">
    <location>
        <begin position="933"/>
        <end position="1036"/>
    </location>
</feature>
<feature type="region of interest" description="Disordered" evidence="1">
    <location>
        <begin position="209"/>
        <end position="233"/>
    </location>
</feature>
<dbReference type="OrthoDB" id="10437418at2759"/>
<sequence>MFALTPGGICKHHGILDPCRCPSVRVGAPSQTEPGPSCRVDGRLPGRCCRSRSPIVGTGYHPEAREWGRTGVGDRRSDPRLTPGSGAGKTCGTEQGTQAFCQGAGEPIDGQRRSGERRVGRGGRSAILLSLNLDNEDETWTRLMAVHRWLLSRGENVPLNQGPSRGHAFGDLHVEATSSGSTDVGRWLTFFQSTVVRTILEAREWGRTGVGDRRSDPRLTPGSGAGKTCGTEQGTQAFCQGAGEPIDGQRRSGERRVGRGGRSAILLSLNLDNEDETWTRLMAVHRWLLSRGENVLLNQGPSRGHAFGDLHVEATSSGSTDVGRWLTFFQSTVVRTILEAREWGRTGVGDRRSDPRLTPGSGAGKTCGTEQGTQAFCQGAGEPIDGQRRSGERRVGRGGRSAILLSLNLDNEDETWTRLMAVHRWLLSRGGTNRLSQGPSRGHVFGDLHVEATSSGSTDMGRWLTFLQSDTVRTILEEAFASVVVSWTHAGVRRSGLVTPARQSQDLHAVLTDTYPVGAASAPAPRLCAPDAIPTPVSGEGRVSVVGDRTHALRPAVMGGHRAPARALDNGWPANGEEFAATQAGPASTARQQEEVAHLAGAHMTSAPQLAARAAQSTARDYGRASGTSRPSAKAAPAALATLPSRGGVLAASLARNRGEASGGDHVRIGGTPATTSPARAAETGGGGSSEHAVPSAMAEPVPSTAQLSCWRGASSFQDPPITGSNGNGGATSSGGEFGGARSEGKPQQPAAAAAAVAVAAGLAGVAVASAGSAGSSPLTGAGGIAETGGKKVRKKTKPVSAAVLEVRNRRREKIQEKAAQRRSSAVAQPVAEPRESLPGNTATAELGGGGGNTEPTAVAKKNLRKPGRAPDLGVAALHKALWGGGGKRATQGQRSSSNNVAGLNTGKGSGAQGWVLQKEMRQQERCIRYWNQQQQQQQEPEEGLVQGAGSPEPHAWQEAGGGVKVREYAPEGGGATVRKYTPEEQREENERADKKQEGKKEKGEENRKEEEAERVNGRPASHMAPSCAADQGTTHAAASSDFEGRCYDEEVAKSKKLLSFEDAESFLAKNLPGVEDVYSMGQTIGISIRGDGNCFWTSCSLAALLWASCQDRLHHLQDILARYRAICRGSCRAYYALSLAMKENVDTFVSFVEMLLRLKTTGTSNQDLVGFLVRHLSKPSEGNQEGSLHAPLFKGMVLATRIAATVYKTPSAGPESLDGFATVSEYTNGDMFDLRPGEPLGIRVDLVADYCEPSGEHVTYRCNDGDREKFGYGPVSRLLPLVDSIAVRKGALAHFDLRIKACSSVGAALAEALKIRQLTDEDGLAEHHRRLKLEIVSQVVIHPGGCPRCSMHIPQSAVVCEMCNFPVPDGFVYAPDPGGGAVHPAAEVAEVAPARPSATN</sequence>
<feature type="compositionally biased region" description="Basic and acidic residues" evidence="1">
    <location>
        <begin position="346"/>
        <end position="355"/>
    </location>
</feature>
<feature type="compositionally biased region" description="Low complexity" evidence="1">
    <location>
        <begin position="628"/>
        <end position="638"/>
    </location>
</feature>
<feature type="region of interest" description="Disordered" evidence="1">
    <location>
        <begin position="657"/>
        <end position="747"/>
    </location>
</feature>
<evidence type="ECO:0000313" key="3">
    <source>
        <dbReference type="Proteomes" id="UP000002630"/>
    </source>
</evidence>
<feature type="region of interest" description="Disordered" evidence="1">
    <location>
        <begin position="60"/>
        <end position="121"/>
    </location>
</feature>
<keyword evidence="3" id="KW-1185">Reference proteome</keyword>
<feature type="compositionally biased region" description="Gly residues" evidence="1">
    <location>
        <begin position="726"/>
        <end position="739"/>
    </location>
</feature>
<name>D7FJL7_ECTSI</name>
<evidence type="ECO:0000313" key="2">
    <source>
        <dbReference type="EMBL" id="CBJ29119.1"/>
    </source>
</evidence>
<dbReference type="InParanoid" id="D7FJL7"/>
<feature type="region of interest" description="Disordered" evidence="1">
    <location>
        <begin position="771"/>
        <end position="798"/>
    </location>
</feature>
<reference evidence="2 3" key="1">
    <citation type="journal article" date="2010" name="Nature">
        <title>The Ectocarpus genome and the independent evolution of multicellularity in brown algae.</title>
        <authorList>
            <person name="Cock J.M."/>
            <person name="Sterck L."/>
            <person name="Rouze P."/>
            <person name="Scornet D."/>
            <person name="Allen A.E."/>
            <person name="Amoutzias G."/>
            <person name="Anthouard V."/>
            <person name="Artiguenave F."/>
            <person name="Aury J.M."/>
            <person name="Badger J.H."/>
            <person name="Beszteri B."/>
            <person name="Billiau K."/>
            <person name="Bonnet E."/>
            <person name="Bothwell J.H."/>
            <person name="Bowler C."/>
            <person name="Boyen C."/>
            <person name="Brownlee C."/>
            <person name="Carrano C.J."/>
            <person name="Charrier B."/>
            <person name="Cho G.Y."/>
            <person name="Coelho S.M."/>
            <person name="Collen J."/>
            <person name="Corre E."/>
            <person name="Da Silva C."/>
            <person name="Delage L."/>
            <person name="Delaroque N."/>
            <person name="Dittami S.M."/>
            <person name="Doulbeau S."/>
            <person name="Elias M."/>
            <person name="Farnham G."/>
            <person name="Gachon C.M."/>
            <person name="Gschloessl B."/>
            <person name="Heesch S."/>
            <person name="Jabbari K."/>
            <person name="Jubin C."/>
            <person name="Kawai H."/>
            <person name="Kimura K."/>
            <person name="Kloareg B."/>
            <person name="Kupper F.C."/>
            <person name="Lang D."/>
            <person name="Le Bail A."/>
            <person name="Leblanc C."/>
            <person name="Lerouge P."/>
            <person name="Lohr M."/>
            <person name="Lopez P.J."/>
            <person name="Martens C."/>
            <person name="Maumus F."/>
            <person name="Michel G."/>
            <person name="Miranda-Saavedra D."/>
            <person name="Morales J."/>
            <person name="Moreau H."/>
            <person name="Motomura T."/>
            <person name="Nagasato C."/>
            <person name="Napoli C.A."/>
            <person name="Nelson D.R."/>
            <person name="Nyvall-Collen P."/>
            <person name="Peters A.F."/>
            <person name="Pommier C."/>
            <person name="Potin P."/>
            <person name="Poulain J."/>
            <person name="Quesneville H."/>
            <person name="Read B."/>
            <person name="Rensing S.A."/>
            <person name="Ritter A."/>
            <person name="Rousvoal S."/>
            <person name="Samanta M."/>
            <person name="Samson G."/>
            <person name="Schroeder D.C."/>
            <person name="Segurens B."/>
            <person name="Strittmatter M."/>
            <person name="Tonon T."/>
            <person name="Tregear J.W."/>
            <person name="Valentin K."/>
            <person name="von Dassow P."/>
            <person name="Yamagishi T."/>
            <person name="Van de Peer Y."/>
            <person name="Wincker P."/>
        </authorList>
    </citation>
    <scope>NUCLEOTIDE SEQUENCE [LARGE SCALE GENOMIC DNA]</scope>
    <source>
        <strain evidence="3">Ec32 / CCAP1310/4</strain>
    </source>
</reference>
<feature type="compositionally biased region" description="Basic and acidic residues" evidence="1">
    <location>
        <begin position="657"/>
        <end position="668"/>
    </location>
</feature>
<feature type="compositionally biased region" description="Basic and acidic residues" evidence="1">
    <location>
        <begin position="62"/>
        <end position="79"/>
    </location>
</feature>
<organism evidence="2 3">
    <name type="scientific">Ectocarpus siliculosus</name>
    <name type="common">Brown alga</name>
    <name type="synonym">Conferva siliculosa</name>
    <dbReference type="NCBI Taxonomy" id="2880"/>
    <lineage>
        <taxon>Eukaryota</taxon>
        <taxon>Sar</taxon>
        <taxon>Stramenopiles</taxon>
        <taxon>Ochrophyta</taxon>
        <taxon>PX clade</taxon>
        <taxon>Phaeophyceae</taxon>
        <taxon>Ectocarpales</taxon>
        <taxon>Ectocarpaceae</taxon>
        <taxon>Ectocarpus</taxon>
    </lineage>
</organism>
<evidence type="ECO:0000256" key="1">
    <source>
        <dbReference type="SAM" id="MobiDB-lite"/>
    </source>
</evidence>
<feature type="region of interest" description="Disordered" evidence="1">
    <location>
        <begin position="813"/>
        <end position="858"/>
    </location>
</feature>
<accession>D7FJL7</accession>
<feature type="compositionally biased region" description="Basic and acidic residues" evidence="1">
    <location>
        <begin position="109"/>
        <end position="119"/>
    </location>
</feature>
<protein>
    <submittedName>
        <fullName evidence="2">Uncharacterized protein</fullName>
    </submittedName>
</protein>
<feature type="compositionally biased region" description="Low complexity" evidence="1">
    <location>
        <begin position="771"/>
        <end position="780"/>
    </location>
</feature>
<feature type="region of interest" description="Disordered" evidence="1">
    <location>
        <begin position="885"/>
        <end position="913"/>
    </location>
</feature>
<feature type="region of interest" description="Disordered" evidence="1">
    <location>
        <begin position="612"/>
        <end position="638"/>
    </location>
</feature>
<dbReference type="Proteomes" id="UP000002630">
    <property type="component" value="Unassembled WGS sequence"/>
</dbReference>
<dbReference type="EMBL" id="FN649760">
    <property type="protein sequence ID" value="CBJ29119.1"/>
    <property type="molecule type" value="Genomic_DNA"/>
</dbReference>